<dbReference type="PANTHER" id="PTHR43272:SF33">
    <property type="entry name" value="AMP-BINDING DOMAIN-CONTAINING PROTEIN-RELATED"/>
    <property type="match status" value="1"/>
</dbReference>
<sequence>MKPHNLVEMLSRTVKRAPDKTALMWKEDGKYQQMSYQKLWSMIRDFAFGLERLGIHQGTKVAILAEHNPRWLISDFAVLSLGAVSVPIPPKLEDEQITQILQHADVEAMIAKDSETLARVPELPGCVRHSILMYGTAAGDMKALQFETVMQIGQSVGMEDSDWAYPAIQSSDPATIVHTSGTTGDPKGVLLSHGNLLSSLDAAQHSVPCTSFDRFLSVFPSSGIFERMAGQMLPLYFGAAIAYAENEETVTENIREVRPTILVGVPRSFENIYRQIRSEMNGSRMKKYLFDLAAKLLNEYAQISSRGFNWPVPNHLLLKHALSHVLVFSSIRERLGGHLRFMIAGGGALAPEIHRFFHTLGIPVVETYGLTECSSLVSSNRPDQVRPGTAGKPLPGTEIRLLSDGELLVKSPSVMLGYYKQPDLTAKTVINGWLHTGDIAEIDENGHIRIIDRKKNVIAEPDAAAATSQ</sequence>
<dbReference type="InterPro" id="IPR042099">
    <property type="entry name" value="ANL_N_sf"/>
</dbReference>
<feature type="domain" description="AMP-dependent synthetase/ligase" evidence="3">
    <location>
        <begin position="11"/>
        <end position="419"/>
    </location>
</feature>
<keyword evidence="1" id="KW-0547">Nucleotide-binding</keyword>
<organism evidence="4 5">
    <name type="scientific">Lihuaxuella thermophila</name>
    <dbReference type="NCBI Taxonomy" id="1173111"/>
    <lineage>
        <taxon>Bacteria</taxon>
        <taxon>Bacillati</taxon>
        <taxon>Bacillota</taxon>
        <taxon>Bacilli</taxon>
        <taxon>Bacillales</taxon>
        <taxon>Thermoactinomycetaceae</taxon>
        <taxon>Lihuaxuella</taxon>
    </lineage>
</organism>
<dbReference type="Proteomes" id="UP000199695">
    <property type="component" value="Unassembled WGS sequence"/>
</dbReference>
<gene>
    <name evidence="4" type="ORF">SAMN05444955_1176</name>
</gene>
<name>A0A1H8IBF9_9BACL</name>
<dbReference type="InterPro" id="IPR020845">
    <property type="entry name" value="AMP-binding_CS"/>
</dbReference>
<dbReference type="GO" id="GO:0005524">
    <property type="term" value="F:ATP binding"/>
    <property type="evidence" value="ECO:0007669"/>
    <property type="project" value="UniProtKB-KW"/>
</dbReference>
<keyword evidence="2" id="KW-0067">ATP-binding</keyword>
<dbReference type="InterPro" id="IPR000873">
    <property type="entry name" value="AMP-dep_synth/lig_dom"/>
</dbReference>
<dbReference type="Pfam" id="PF00501">
    <property type="entry name" value="AMP-binding"/>
    <property type="match status" value="1"/>
</dbReference>
<dbReference type="GO" id="GO:0004467">
    <property type="term" value="F:long-chain fatty acid-CoA ligase activity"/>
    <property type="evidence" value="ECO:0007669"/>
    <property type="project" value="TreeGrafter"/>
</dbReference>
<protein>
    <submittedName>
        <fullName evidence="4">Long-chain acyl-CoA synthetase</fullName>
    </submittedName>
</protein>
<proteinExistence type="predicted"/>
<dbReference type="PANTHER" id="PTHR43272">
    <property type="entry name" value="LONG-CHAIN-FATTY-ACID--COA LIGASE"/>
    <property type="match status" value="1"/>
</dbReference>
<evidence type="ECO:0000313" key="5">
    <source>
        <dbReference type="Proteomes" id="UP000199695"/>
    </source>
</evidence>
<keyword evidence="5" id="KW-1185">Reference proteome</keyword>
<dbReference type="AlphaFoldDB" id="A0A1H8IBF9"/>
<dbReference type="PROSITE" id="PS00455">
    <property type="entry name" value="AMP_BINDING"/>
    <property type="match status" value="1"/>
</dbReference>
<evidence type="ECO:0000256" key="1">
    <source>
        <dbReference type="ARBA" id="ARBA00022741"/>
    </source>
</evidence>
<reference evidence="4 5" key="1">
    <citation type="submission" date="2016-10" db="EMBL/GenBank/DDBJ databases">
        <authorList>
            <person name="de Groot N.N."/>
        </authorList>
    </citation>
    <scope>NUCLEOTIDE SEQUENCE [LARGE SCALE GENOMIC DNA]</scope>
    <source>
        <strain evidence="4 5">DSM 46701</strain>
    </source>
</reference>
<accession>A0A1H8IBF9</accession>
<evidence type="ECO:0000256" key="2">
    <source>
        <dbReference type="ARBA" id="ARBA00022840"/>
    </source>
</evidence>
<dbReference type="Gene3D" id="3.40.50.12780">
    <property type="entry name" value="N-terminal domain of ligase-like"/>
    <property type="match status" value="1"/>
</dbReference>
<dbReference type="RefSeq" id="WP_089971931.1">
    <property type="nucleotide sequence ID" value="NZ_FOCQ01000017.1"/>
</dbReference>
<dbReference type="EMBL" id="FOCQ01000017">
    <property type="protein sequence ID" value="SEN65691.1"/>
    <property type="molecule type" value="Genomic_DNA"/>
</dbReference>
<evidence type="ECO:0000313" key="4">
    <source>
        <dbReference type="EMBL" id="SEN65691.1"/>
    </source>
</evidence>
<dbReference type="STRING" id="1173111.SAMN05444955_1176"/>
<dbReference type="GO" id="GO:0016020">
    <property type="term" value="C:membrane"/>
    <property type="evidence" value="ECO:0007669"/>
    <property type="project" value="TreeGrafter"/>
</dbReference>
<dbReference type="OrthoDB" id="9803968at2"/>
<evidence type="ECO:0000259" key="3">
    <source>
        <dbReference type="Pfam" id="PF00501"/>
    </source>
</evidence>
<dbReference type="SUPFAM" id="SSF56801">
    <property type="entry name" value="Acetyl-CoA synthetase-like"/>
    <property type="match status" value="1"/>
</dbReference>